<keyword evidence="2" id="KW-1185">Reference proteome</keyword>
<dbReference type="RefSeq" id="WP_229784854.1">
    <property type="nucleotide sequence ID" value="NZ_BMPE01000035.1"/>
</dbReference>
<gene>
    <name evidence="1" type="ORF">GCM10010844_43380</name>
</gene>
<sequence length="47" mass="5459">MLELRLMTADAFDRFLAHTVPQYAAEKIASSEWTPEEAQARSEREFD</sequence>
<proteinExistence type="predicted"/>
<reference evidence="2" key="1">
    <citation type="journal article" date="2019" name="Int. J. Syst. Evol. Microbiol.">
        <title>The Global Catalogue of Microorganisms (GCM) 10K type strain sequencing project: providing services to taxonomists for standard genome sequencing and annotation.</title>
        <authorList>
            <consortium name="The Broad Institute Genomics Platform"/>
            <consortium name="The Broad Institute Genome Sequencing Center for Infectious Disease"/>
            <person name="Wu L."/>
            <person name="Ma J."/>
        </authorList>
    </citation>
    <scope>NUCLEOTIDE SEQUENCE [LARGE SCALE GENOMIC DNA]</scope>
    <source>
        <strain evidence="2">JCM 19173</strain>
    </source>
</reference>
<protein>
    <submittedName>
        <fullName evidence="1">Uncharacterized protein</fullName>
    </submittedName>
</protein>
<name>A0ABQ2FRH7_9DEIO</name>
<accession>A0ABQ2FRH7</accession>
<organism evidence="1 2">
    <name type="scientific">Deinococcus radiotolerans</name>
    <dbReference type="NCBI Taxonomy" id="1309407"/>
    <lineage>
        <taxon>Bacteria</taxon>
        <taxon>Thermotogati</taxon>
        <taxon>Deinococcota</taxon>
        <taxon>Deinococci</taxon>
        <taxon>Deinococcales</taxon>
        <taxon>Deinococcaceae</taxon>
        <taxon>Deinococcus</taxon>
    </lineage>
</organism>
<comment type="caution">
    <text evidence="1">The sequence shown here is derived from an EMBL/GenBank/DDBJ whole genome shotgun (WGS) entry which is preliminary data.</text>
</comment>
<dbReference type="EMBL" id="BMPE01000035">
    <property type="protein sequence ID" value="GGL19741.1"/>
    <property type="molecule type" value="Genomic_DNA"/>
</dbReference>
<dbReference type="Proteomes" id="UP000604341">
    <property type="component" value="Unassembled WGS sequence"/>
</dbReference>
<evidence type="ECO:0000313" key="1">
    <source>
        <dbReference type="EMBL" id="GGL19741.1"/>
    </source>
</evidence>
<evidence type="ECO:0000313" key="2">
    <source>
        <dbReference type="Proteomes" id="UP000604341"/>
    </source>
</evidence>